<evidence type="ECO:0000313" key="9">
    <source>
        <dbReference type="Proteomes" id="UP000000644"/>
    </source>
</evidence>
<evidence type="ECO:0000313" key="8">
    <source>
        <dbReference type="EMBL" id="ABM38644.1"/>
    </source>
</evidence>
<dbReference type="PANTHER" id="PTHR33317:SF4">
    <property type="entry name" value="POLYNUCLEOTIDYL TRANSFERASE, RIBONUCLEASE H-LIKE SUPERFAMILY PROTEIN"/>
    <property type="match status" value="1"/>
</dbReference>
<dbReference type="GO" id="GO:0004518">
    <property type="term" value="F:nuclease activity"/>
    <property type="evidence" value="ECO:0007669"/>
    <property type="project" value="UniProtKB-KW"/>
</dbReference>
<dbReference type="Proteomes" id="UP000000644">
    <property type="component" value="Chromosome"/>
</dbReference>
<evidence type="ECO:0000259" key="7">
    <source>
        <dbReference type="SMART" id="SM00732"/>
    </source>
</evidence>
<dbReference type="InterPro" id="IPR037027">
    <property type="entry name" value="YqgF/RNaseH-like_dom_sf"/>
</dbReference>
<accession>A1VSL6</accession>
<feature type="region of interest" description="Disordered" evidence="6">
    <location>
        <begin position="1"/>
        <end position="25"/>
    </location>
</feature>
<dbReference type="EMBL" id="CP000529">
    <property type="protein sequence ID" value="ABM38644.1"/>
    <property type="molecule type" value="Genomic_DNA"/>
</dbReference>
<reference evidence="9" key="1">
    <citation type="journal article" date="2009" name="Environ. Microbiol.">
        <title>The genome of Polaromonas naphthalenivorans strain CJ2, isolated from coal tar-contaminated sediment, reveals physiological and metabolic versatility and evolution through extensive horizontal gene transfer.</title>
        <authorList>
            <person name="Yagi J.M."/>
            <person name="Sims D."/>
            <person name="Brettin T."/>
            <person name="Bruce D."/>
            <person name="Madsen E.L."/>
        </authorList>
    </citation>
    <scope>NUCLEOTIDE SEQUENCE [LARGE SCALE GENOMIC DNA]</scope>
    <source>
        <strain evidence="9">CJ2</strain>
    </source>
</reference>
<dbReference type="PANTHER" id="PTHR33317">
    <property type="entry name" value="POLYNUCLEOTIDYL TRANSFERASE, RIBONUCLEASE H-LIKE SUPERFAMILY PROTEIN"/>
    <property type="match status" value="1"/>
</dbReference>
<dbReference type="SUPFAM" id="SSF53098">
    <property type="entry name" value="Ribonuclease H-like"/>
    <property type="match status" value="1"/>
</dbReference>
<feature type="domain" description="YqgF/RNase H-like" evidence="7">
    <location>
        <begin position="30"/>
        <end position="129"/>
    </location>
</feature>
<organism evidence="8 9">
    <name type="scientific">Polaromonas naphthalenivorans (strain CJ2)</name>
    <dbReference type="NCBI Taxonomy" id="365044"/>
    <lineage>
        <taxon>Bacteria</taxon>
        <taxon>Pseudomonadati</taxon>
        <taxon>Pseudomonadota</taxon>
        <taxon>Betaproteobacteria</taxon>
        <taxon>Burkholderiales</taxon>
        <taxon>Comamonadaceae</taxon>
        <taxon>Polaromonas</taxon>
    </lineage>
</organism>
<dbReference type="OrthoDB" id="9796140at2"/>
<dbReference type="GO" id="GO:0000967">
    <property type="term" value="P:rRNA 5'-end processing"/>
    <property type="evidence" value="ECO:0007669"/>
    <property type="project" value="UniProtKB-UniRule"/>
</dbReference>
<dbReference type="GO" id="GO:0005829">
    <property type="term" value="C:cytosol"/>
    <property type="evidence" value="ECO:0007669"/>
    <property type="project" value="TreeGrafter"/>
</dbReference>
<dbReference type="CDD" id="cd16964">
    <property type="entry name" value="YqgF"/>
    <property type="match status" value="1"/>
</dbReference>
<evidence type="ECO:0000256" key="4">
    <source>
        <dbReference type="ARBA" id="ARBA00022801"/>
    </source>
</evidence>
<comment type="similarity">
    <text evidence="5">Belongs to the YqgF HJR family.</text>
</comment>
<dbReference type="STRING" id="365044.Pnap_3347"/>
<keyword evidence="4 5" id="KW-0378">Hydrolase</keyword>
<dbReference type="AlphaFoldDB" id="A1VSL6"/>
<dbReference type="Gene3D" id="3.30.420.140">
    <property type="entry name" value="YqgF/RNase H-like domain"/>
    <property type="match status" value="1"/>
</dbReference>
<protein>
    <recommendedName>
        <fullName evidence="5">Putative pre-16S rRNA nuclease</fullName>
        <ecNumber evidence="5">3.1.-.-</ecNumber>
    </recommendedName>
</protein>
<comment type="subcellular location">
    <subcellularLocation>
        <location evidence="5">Cytoplasm</location>
    </subcellularLocation>
</comment>
<name>A1VSL6_POLNA</name>
<proteinExistence type="inferred from homology"/>
<dbReference type="HAMAP" id="MF_00651">
    <property type="entry name" value="Nuclease_YqgF"/>
    <property type="match status" value="1"/>
</dbReference>
<dbReference type="GO" id="GO:0016788">
    <property type="term" value="F:hydrolase activity, acting on ester bonds"/>
    <property type="evidence" value="ECO:0007669"/>
    <property type="project" value="UniProtKB-UniRule"/>
</dbReference>
<dbReference type="InterPro" id="IPR012337">
    <property type="entry name" value="RNaseH-like_sf"/>
</dbReference>
<dbReference type="eggNOG" id="COG0816">
    <property type="taxonomic scope" value="Bacteria"/>
</dbReference>
<evidence type="ECO:0000256" key="2">
    <source>
        <dbReference type="ARBA" id="ARBA00022517"/>
    </source>
</evidence>
<dbReference type="Pfam" id="PF03652">
    <property type="entry name" value="RuvX"/>
    <property type="match status" value="1"/>
</dbReference>
<dbReference type="InterPro" id="IPR006641">
    <property type="entry name" value="YqgF/RNaseH-like_dom"/>
</dbReference>
<keyword evidence="3 5" id="KW-0540">Nuclease</keyword>
<sequence>MDEPQGLADTDHSRPENRLPPAPHPAAGFQTFLAFDYGFKRTGVASGNILTRTATPQATIAAEGVARFPLIQARIKEWQPDALVVGIPFHPDGASHDNTVRAQKFARQLRGRFGLQVFEVDERYSTTEALASGAKDADAASASIILEQFLRSLPHE</sequence>
<dbReference type="RefSeq" id="WP_011802715.1">
    <property type="nucleotide sequence ID" value="NC_008781.1"/>
</dbReference>
<dbReference type="KEGG" id="pna:Pnap_3347"/>
<gene>
    <name evidence="8" type="ordered locus">Pnap_3347</name>
</gene>
<comment type="function">
    <text evidence="5">Could be a nuclease involved in processing of the 5'-end of pre-16S rRNA.</text>
</comment>
<keyword evidence="9" id="KW-1185">Reference proteome</keyword>
<dbReference type="NCBIfam" id="TIGR00250">
    <property type="entry name" value="RNAse_H_YqgF"/>
    <property type="match status" value="1"/>
</dbReference>
<keyword evidence="2 5" id="KW-0690">Ribosome biogenesis</keyword>
<keyword evidence="1 5" id="KW-0963">Cytoplasm</keyword>
<evidence type="ECO:0000256" key="1">
    <source>
        <dbReference type="ARBA" id="ARBA00022490"/>
    </source>
</evidence>
<evidence type="ECO:0000256" key="3">
    <source>
        <dbReference type="ARBA" id="ARBA00022722"/>
    </source>
</evidence>
<dbReference type="InterPro" id="IPR005227">
    <property type="entry name" value="YqgF"/>
</dbReference>
<evidence type="ECO:0000256" key="6">
    <source>
        <dbReference type="SAM" id="MobiDB-lite"/>
    </source>
</evidence>
<dbReference type="EC" id="3.1.-.-" evidence="5"/>
<evidence type="ECO:0000256" key="5">
    <source>
        <dbReference type="HAMAP-Rule" id="MF_00651"/>
    </source>
</evidence>
<dbReference type="HOGENOM" id="CLU_098240_3_2_4"/>
<dbReference type="SMART" id="SM00732">
    <property type="entry name" value="YqgFc"/>
    <property type="match status" value="1"/>
</dbReference>